<evidence type="ECO:0000256" key="6">
    <source>
        <dbReference type="SAM" id="Phobius"/>
    </source>
</evidence>
<dbReference type="InterPro" id="IPR003838">
    <property type="entry name" value="ABC3_permease_C"/>
</dbReference>
<keyword evidence="3 6" id="KW-0812">Transmembrane</keyword>
<evidence type="ECO:0000259" key="8">
    <source>
        <dbReference type="Pfam" id="PF12704"/>
    </source>
</evidence>
<feature type="transmembrane region" description="Helical" evidence="6">
    <location>
        <begin position="706"/>
        <end position="726"/>
    </location>
</feature>
<feature type="transmembrane region" description="Helical" evidence="6">
    <location>
        <begin position="21"/>
        <end position="41"/>
    </location>
</feature>
<dbReference type="GO" id="GO:0022857">
    <property type="term" value="F:transmembrane transporter activity"/>
    <property type="evidence" value="ECO:0007669"/>
    <property type="project" value="TreeGrafter"/>
</dbReference>
<evidence type="ECO:0000256" key="2">
    <source>
        <dbReference type="ARBA" id="ARBA00022475"/>
    </source>
</evidence>
<dbReference type="GO" id="GO:0005886">
    <property type="term" value="C:plasma membrane"/>
    <property type="evidence" value="ECO:0007669"/>
    <property type="project" value="UniProtKB-SubCell"/>
</dbReference>
<feature type="domain" description="MacB-like periplasmic core" evidence="8">
    <location>
        <begin position="20"/>
        <end position="231"/>
    </location>
</feature>
<evidence type="ECO:0000256" key="5">
    <source>
        <dbReference type="ARBA" id="ARBA00023136"/>
    </source>
</evidence>
<feature type="transmembrane region" description="Helical" evidence="6">
    <location>
        <begin position="746"/>
        <end position="766"/>
    </location>
</feature>
<dbReference type="Pfam" id="PF12704">
    <property type="entry name" value="MacB_PCD"/>
    <property type="match status" value="2"/>
</dbReference>
<dbReference type="PANTHER" id="PTHR30572:SF18">
    <property type="entry name" value="ABC-TYPE MACROLIDE FAMILY EXPORT SYSTEM PERMEASE COMPONENT 2"/>
    <property type="match status" value="1"/>
</dbReference>
<evidence type="ECO:0000259" key="7">
    <source>
        <dbReference type="Pfam" id="PF02687"/>
    </source>
</evidence>
<sequence length="785" mass="88086">MLKNYIKIAWRNIWNNKGYTFLNIFGLAIGITCAALILLWIDNEMSYNEYFADYEDIYTIKNTQTYGDETFVFEATPGPLAELMRNEIPGIGNVSRSASSESLFSHEEKNIHQTGKYVEPEFFEIFELKFIQGDPSTAFHDLHSIVVTESMARKFFGSGDVLNKTLRLNQGQSYVITAVIEDLPENISPRFRFSWLSPFKNYENANEWLQGWNNAIQTYVKPEANADIVSLNETLYGFIQTKLEDSESHLSLYPMDRWRLYNEFDKNGLEKEGIFKYVRLFGIIAGIILIIACINFMNLATARSEKRAREIGVRKVLGAQRKMLIVQFLSESVLLAFLATLLSIALIYIFLPPFNDLVNKQLILDLSDPLHLGALLMITIISGIFAGSFPSYYLSSFNPVKVIKGIKSKSSSAAFIRKGLVVFQFSISIILIIATVLVYQQINHVKNRDLGYDNEGLVFLPANENIKKNFQAISNELISSGAANELSLSGHTPVNIGSNGGGFQWPGKDPENDVLVSMESVSPSYIKTSGMELISGQDFNPNVEANESQVIINETLAKMIDKENAVGKVITRGDSQATVRGVVKDFVYNNIFGNETSPLILYPSSQDFNHLVINIDPDKRSTAVSAIERVMEKYNPGYPTELIYADEKLEEFMSNENMVGKLAAIFAGLAIIISCLGLFGLAAFTAERRIKEIGIRKVLGASVGRITTLLSVDFMKLVLISCLIAFPLAWWFARNWLENYPYRIDISIWIFVVAGLLAFLIAFFTVSFQALKAALTNPINNLRTE</sequence>
<feature type="transmembrane region" description="Helical" evidence="6">
    <location>
        <begin position="371"/>
        <end position="394"/>
    </location>
</feature>
<dbReference type="Proteomes" id="UP000199153">
    <property type="component" value="Unassembled WGS sequence"/>
</dbReference>
<dbReference type="InterPro" id="IPR050250">
    <property type="entry name" value="Macrolide_Exporter_MacB"/>
</dbReference>
<accession>A0A1I5ASV3</accession>
<evidence type="ECO:0000313" key="9">
    <source>
        <dbReference type="EMBL" id="SFN65269.1"/>
    </source>
</evidence>
<feature type="transmembrane region" description="Helical" evidence="6">
    <location>
        <begin position="280"/>
        <end position="302"/>
    </location>
</feature>
<evidence type="ECO:0000313" key="10">
    <source>
        <dbReference type="Proteomes" id="UP000199153"/>
    </source>
</evidence>
<evidence type="ECO:0000256" key="1">
    <source>
        <dbReference type="ARBA" id="ARBA00004651"/>
    </source>
</evidence>
<name>A0A1I5ASV3_9FLAO</name>
<feature type="transmembrane region" description="Helical" evidence="6">
    <location>
        <begin position="323"/>
        <end position="351"/>
    </location>
</feature>
<evidence type="ECO:0000256" key="3">
    <source>
        <dbReference type="ARBA" id="ARBA00022692"/>
    </source>
</evidence>
<feature type="transmembrane region" description="Helical" evidence="6">
    <location>
        <begin position="662"/>
        <end position="685"/>
    </location>
</feature>
<feature type="transmembrane region" description="Helical" evidence="6">
    <location>
        <begin position="415"/>
        <end position="439"/>
    </location>
</feature>
<dbReference type="RefSeq" id="WP_093409116.1">
    <property type="nucleotide sequence ID" value="NZ_FOVL01000011.1"/>
</dbReference>
<proteinExistence type="predicted"/>
<keyword evidence="2" id="KW-1003">Cell membrane</keyword>
<keyword evidence="5 6" id="KW-0472">Membrane</keyword>
<feature type="domain" description="ABC3 transporter permease C-terminal" evidence="7">
    <location>
        <begin position="665"/>
        <end position="777"/>
    </location>
</feature>
<feature type="domain" description="MacB-like periplasmic core" evidence="8">
    <location>
        <begin position="427"/>
        <end position="624"/>
    </location>
</feature>
<dbReference type="OrthoDB" id="8740261at2"/>
<dbReference type="Pfam" id="PF02687">
    <property type="entry name" value="FtsX"/>
    <property type="match status" value="2"/>
</dbReference>
<dbReference type="AlphaFoldDB" id="A0A1I5ASV3"/>
<gene>
    <name evidence="9" type="ORF">SAMN05660413_02032</name>
</gene>
<dbReference type="InterPro" id="IPR025857">
    <property type="entry name" value="MacB_PCD"/>
</dbReference>
<keyword evidence="4 6" id="KW-1133">Transmembrane helix</keyword>
<dbReference type="PANTHER" id="PTHR30572">
    <property type="entry name" value="MEMBRANE COMPONENT OF TRANSPORTER-RELATED"/>
    <property type="match status" value="1"/>
</dbReference>
<organism evidence="9 10">
    <name type="scientific">Salegentibacter flavus</name>
    <dbReference type="NCBI Taxonomy" id="287099"/>
    <lineage>
        <taxon>Bacteria</taxon>
        <taxon>Pseudomonadati</taxon>
        <taxon>Bacteroidota</taxon>
        <taxon>Flavobacteriia</taxon>
        <taxon>Flavobacteriales</taxon>
        <taxon>Flavobacteriaceae</taxon>
        <taxon>Salegentibacter</taxon>
    </lineage>
</organism>
<comment type="subcellular location">
    <subcellularLocation>
        <location evidence="1">Cell membrane</location>
        <topology evidence="1">Multi-pass membrane protein</topology>
    </subcellularLocation>
</comment>
<protein>
    <submittedName>
        <fullName evidence="9">Duplicated orphan permease</fullName>
    </submittedName>
</protein>
<dbReference type="EMBL" id="FOVL01000011">
    <property type="protein sequence ID" value="SFN65269.1"/>
    <property type="molecule type" value="Genomic_DNA"/>
</dbReference>
<reference evidence="9 10" key="1">
    <citation type="submission" date="2016-10" db="EMBL/GenBank/DDBJ databases">
        <authorList>
            <person name="de Groot N.N."/>
        </authorList>
    </citation>
    <scope>NUCLEOTIDE SEQUENCE [LARGE SCALE GENOMIC DNA]</scope>
    <source>
        <strain evidence="9 10">DSM 17794</strain>
    </source>
</reference>
<keyword evidence="10" id="KW-1185">Reference proteome</keyword>
<evidence type="ECO:0000256" key="4">
    <source>
        <dbReference type="ARBA" id="ARBA00022989"/>
    </source>
</evidence>
<dbReference type="STRING" id="287099.SAMN05660413_02032"/>
<feature type="domain" description="ABC3 transporter permease C-terminal" evidence="7">
    <location>
        <begin position="283"/>
        <end position="399"/>
    </location>
</feature>